<dbReference type="Proteomes" id="UP000291469">
    <property type="component" value="Chromosome"/>
</dbReference>
<name>A0A411YLQ8_9ACTN</name>
<organism evidence="4 5">
    <name type="scientific">Egibacter rhizosphaerae</name>
    <dbReference type="NCBI Taxonomy" id="1670831"/>
    <lineage>
        <taxon>Bacteria</taxon>
        <taxon>Bacillati</taxon>
        <taxon>Actinomycetota</taxon>
        <taxon>Nitriliruptoria</taxon>
        <taxon>Egibacterales</taxon>
        <taxon>Egibacteraceae</taxon>
        <taxon>Egibacter</taxon>
    </lineage>
</organism>
<dbReference type="InterPro" id="IPR023332">
    <property type="entry name" value="Proteasome_alpha-type"/>
</dbReference>
<dbReference type="NCBIfam" id="TIGR03691">
    <property type="entry name" value="20S_bact_alpha"/>
    <property type="match status" value="1"/>
</dbReference>
<keyword evidence="5" id="KW-1185">Reference proteome</keyword>
<accession>A0A411YLQ8</accession>
<dbReference type="InterPro" id="IPR022296">
    <property type="entry name" value="Proteasome_asu_bac"/>
</dbReference>
<dbReference type="GO" id="GO:0004298">
    <property type="term" value="F:threonine-type endopeptidase activity"/>
    <property type="evidence" value="ECO:0007669"/>
    <property type="project" value="InterPro"/>
</dbReference>
<reference evidence="4 5" key="1">
    <citation type="submission" date="2019-01" db="EMBL/GenBank/DDBJ databases">
        <title>Egibacter rhizosphaerae EGI 80759T.</title>
        <authorList>
            <person name="Chen D.-D."/>
            <person name="Tian Y."/>
            <person name="Jiao J.-Y."/>
            <person name="Zhang X.-T."/>
            <person name="Zhang Y.-G."/>
            <person name="Zhang Y."/>
            <person name="Xiao M."/>
            <person name="Shu W.-S."/>
            <person name="Li W.-J."/>
        </authorList>
    </citation>
    <scope>NUCLEOTIDE SEQUENCE [LARGE SCALE GENOMIC DNA]</scope>
    <source>
        <strain evidence="4 5">EGI 80759</strain>
    </source>
</reference>
<dbReference type="AlphaFoldDB" id="A0A411YLQ8"/>
<keyword evidence="4" id="KW-0378">Hydrolase</keyword>
<dbReference type="EC" id="3.4.25.1" evidence="4"/>
<keyword evidence="2 3" id="KW-0647">Proteasome</keyword>
<sequence length="237" mass="25875">MPYVSPEQMMKDRADFARKGISRGKSVVAIEFDRGVLFVAENPSTTLHKISEIYDRVAFAAVGKYNEFELLRRQGIRLADITGYQYAREDVTGRSLANAYANSLGSAFTEPSKPFEVELLVAEVTPDAVDLYHILYDGSISDESGHVVIGGTTEPVNRQLADRYAPGMDLGAALRAAHAALSSGEDRAVDPRRLEVAGLDRDRGRRKFFRLETERVVELLDTGDGTGSADESGQGAS</sequence>
<dbReference type="InterPro" id="IPR029055">
    <property type="entry name" value="Ntn_hydrolases_N"/>
</dbReference>
<dbReference type="KEGG" id="erz:ER308_20570"/>
<dbReference type="InterPro" id="IPR001353">
    <property type="entry name" value="Proteasome_sua/b"/>
</dbReference>
<comment type="similarity">
    <text evidence="3">Belongs to the peptidase T1A family.</text>
</comment>
<dbReference type="OrthoDB" id="9775643at2"/>
<dbReference type="SUPFAM" id="SSF56235">
    <property type="entry name" value="N-terminal nucleophile aminohydrolases (Ntn hydrolases)"/>
    <property type="match status" value="1"/>
</dbReference>
<proteinExistence type="inferred from homology"/>
<dbReference type="Pfam" id="PF00227">
    <property type="entry name" value="Proteasome"/>
    <property type="match status" value="1"/>
</dbReference>
<keyword evidence="1" id="KW-0963">Cytoplasm</keyword>
<evidence type="ECO:0000256" key="2">
    <source>
        <dbReference type="ARBA" id="ARBA00022942"/>
    </source>
</evidence>
<protein>
    <submittedName>
        <fullName evidence="4">Proteasome subunit alpha</fullName>
        <ecNumber evidence="4">3.4.25.1</ecNumber>
    </submittedName>
</protein>
<dbReference type="PROSITE" id="PS51475">
    <property type="entry name" value="PROTEASOME_ALPHA_2"/>
    <property type="match status" value="1"/>
</dbReference>
<gene>
    <name evidence="4" type="primary">prcA</name>
    <name evidence="4" type="ORF">ER308_20570</name>
</gene>
<evidence type="ECO:0000313" key="4">
    <source>
        <dbReference type="EMBL" id="QBI22154.1"/>
    </source>
</evidence>
<evidence type="ECO:0000313" key="5">
    <source>
        <dbReference type="Proteomes" id="UP000291469"/>
    </source>
</evidence>
<dbReference type="EMBL" id="CP036402">
    <property type="protein sequence ID" value="QBI22154.1"/>
    <property type="molecule type" value="Genomic_DNA"/>
</dbReference>
<dbReference type="GO" id="GO:0051603">
    <property type="term" value="P:proteolysis involved in protein catabolic process"/>
    <property type="evidence" value="ECO:0007669"/>
    <property type="project" value="InterPro"/>
</dbReference>
<evidence type="ECO:0000256" key="3">
    <source>
        <dbReference type="PROSITE-ProRule" id="PRU00808"/>
    </source>
</evidence>
<dbReference type="GO" id="GO:0019773">
    <property type="term" value="C:proteasome core complex, alpha-subunit complex"/>
    <property type="evidence" value="ECO:0007669"/>
    <property type="project" value="UniProtKB-UniRule"/>
</dbReference>
<dbReference type="Gene3D" id="3.60.20.10">
    <property type="entry name" value="Glutamine Phosphoribosylpyrophosphate, subunit 1, domain 1"/>
    <property type="match status" value="1"/>
</dbReference>
<evidence type="ECO:0000256" key="1">
    <source>
        <dbReference type="ARBA" id="ARBA00022490"/>
    </source>
</evidence>